<gene>
    <name evidence="3" type="ORF">OB960_22505</name>
</gene>
<comment type="caution">
    <text evidence="3">The sequence shown here is derived from an EMBL/GenBank/DDBJ whole genome shotgun (WGS) entry which is preliminary data.</text>
</comment>
<sequence>MGTYNVTATYDGVTSSATEVTVTPGEVASVAISTEGVTNIEAGEKVAFDATASDEFGNLVEDESVTITWQNATADGTFEKTTAGSYDVVATIDEVDSEATTVTVEPAAVETVELEPDVDQTIVAGDDIEFDATAFDEFSNLVEDSNTEFTWTNATGDGVFENTTAGEYNVTATVDGVTSSPTTVTVLALANFTVSIDDYPTTVVEGDSVAVDVTITNVGDLEGTQTVTLSEFDGGEVDSDSLTLDAGDNVSRTLVWETDSSDVGKGTVTVATDNESAVTETIEVETAPTPTIRPSPASFEVTIDGVTDTVTEGELVTVDVTVENGGERRGTQEVTLSNGTGDVVNTTDLSLAGGEQTSLSLQWATTVGDAGEGSLTVESDDDTVTTDTIVVLEKPDPAFFELTDLEMPAAVDTGETFDVSVVVTNTGDSAGEQPIALSIDEIGIEETAMLTLEGGETETITVEEISVGNPGVYTVALSSENTSLSASVTVSDREDESVDSDRLPGFGVGLTLFVLLVVTLVSARRQK</sequence>
<keyword evidence="1" id="KW-0812">Transmembrane</keyword>
<dbReference type="RefSeq" id="WP_338005960.1">
    <property type="nucleotide sequence ID" value="NZ_JAOPKA010000022.1"/>
</dbReference>
<protein>
    <recommendedName>
        <fullName evidence="2">CARDB domain-containing protein</fullName>
    </recommendedName>
</protein>
<feature type="domain" description="CARDB" evidence="2">
    <location>
        <begin position="190"/>
        <end position="283"/>
    </location>
</feature>
<dbReference type="Proteomes" id="UP001321018">
    <property type="component" value="Unassembled WGS sequence"/>
</dbReference>
<keyword evidence="1" id="KW-0472">Membrane</keyword>
<name>A0AAP3E3Z0_9EURY</name>
<dbReference type="Pfam" id="PF07705">
    <property type="entry name" value="CARDB"/>
    <property type="match status" value="1"/>
</dbReference>
<keyword evidence="1" id="KW-1133">Transmembrane helix</keyword>
<accession>A0AAP3E3Z0</accession>
<dbReference type="InterPro" id="IPR013783">
    <property type="entry name" value="Ig-like_fold"/>
</dbReference>
<evidence type="ECO:0000256" key="1">
    <source>
        <dbReference type="SAM" id="Phobius"/>
    </source>
</evidence>
<organism evidence="3 4">
    <name type="scientific">Natronoglomus mannanivorans</name>
    <dbReference type="NCBI Taxonomy" id="2979990"/>
    <lineage>
        <taxon>Archaea</taxon>
        <taxon>Methanobacteriati</taxon>
        <taxon>Methanobacteriota</taxon>
        <taxon>Stenosarchaea group</taxon>
        <taxon>Halobacteria</taxon>
        <taxon>Halobacteriales</taxon>
        <taxon>Natrialbaceae</taxon>
        <taxon>Natronoglomus</taxon>
    </lineage>
</organism>
<dbReference type="AlphaFoldDB" id="A0AAP3E3Z0"/>
<proteinExistence type="predicted"/>
<dbReference type="Gene3D" id="2.60.40.10">
    <property type="entry name" value="Immunoglobulins"/>
    <property type="match status" value="3"/>
</dbReference>
<evidence type="ECO:0000313" key="3">
    <source>
        <dbReference type="EMBL" id="MCU4744156.1"/>
    </source>
</evidence>
<reference evidence="3" key="1">
    <citation type="submission" date="2022-09" db="EMBL/GenBank/DDBJ databases">
        <title>Enrichment on poylsaccharides allowed isolation of novel metabolic and taxonomic groups of Haloarchaea.</title>
        <authorList>
            <person name="Sorokin D.Y."/>
            <person name="Elcheninov A.G."/>
            <person name="Khizhniak T.V."/>
            <person name="Kolganova T.V."/>
            <person name="Kublanov I.V."/>
        </authorList>
    </citation>
    <scope>NUCLEOTIDE SEQUENCE</scope>
    <source>
        <strain evidence="3">AArc-xg1-1</strain>
    </source>
</reference>
<evidence type="ECO:0000259" key="2">
    <source>
        <dbReference type="Pfam" id="PF07705"/>
    </source>
</evidence>
<feature type="transmembrane region" description="Helical" evidence="1">
    <location>
        <begin position="503"/>
        <end position="523"/>
    </location>
</feature>
<evidence type="ECO:0000313" key="4">
    <source>
        <dbReference type="Proteomes" id="UP001321018"/>
    </source>
</evidence>
<dbReference type="EMBL" id="JAOPKA010000022">
    <property type="protein sequence ID" value="MCU4744156.1"/>
    <property type="molecule type" value="Genomic_DNA"/>
</dbReference>
<dbReference type="InterPro" id="IPR011635">
    <property type="entry name" value="CARDB"/>
</dbReference>